<dbReference type="PANTHER" id="PTHR40074:SF2">
    <property type="entry name" value="O-ACETYLTRANSFERASE WECH"/>
    <property type="match status" value="1"/>
</dbReference>
<dbReference type="Pfam" id="PF01757">
    <property type="entry name" value="Acyl_transf_3"/>
    <property type="match status" value="1"/>
</dbReference>
<reference evidence="10" key="1">
    <citation type="submission" date="2019-03" db="EMBL/GenBank/DDBJ databases">
        <title>Weissella sp. 26KH-42 Genome sequencing.</title>
        <authorList>
            <person name="Heo J."/>
            <person name="Kim S.-J."/>
            <person name="Kim J.-S."/>
            <person name="Hong S.-B."/>
            <person name="Kwon S.-W."/>
        </authorList>
    </citation>
    <scope>NUCLEOTIDE SEQUENCE [LARGE SCALE GENOMIC DNA]</scope>
    <source>
        <strain evidence="10">26KH-42</strain>
    </source>
</reference>
<accession>A0A4P6YV37</accession>
<feature type="transmembrane region" description="Helical" evidence="7">
    <location>
        <begin position="12"/>
        <end position="30"/>
    </location>
</feature>
<feature type="transmembrane region" description="Helical" evidence="7">
    <location>
        <begin position="83"/>
        <end position="102"/>
    </location>
</feature>
<keyword evidence="5 7" id="KW-1133">Transmembrane helix</keyword>
<evidence type="ECO:0000313" key="10">
    <source>
        <dbReference type="Proteomes" id="UP000292886"/>
    </source>
</evidence>
<keyword evidence="6 7" id="KW-0472">Membrane</keyword>
<evidence type="ECO:0000256" key="3">
    <source>
        <dbReference type="ARBA" id="ARBA00022475"/>
    </source>
</evidence>
<evidence type="ECO:0000256" key="2">
    <source>
        <dbReference type="ARBA" id="ARBA00007400"/>
    </source>
</evidence>
<feature type="transmembrane region" description="Helical" evidence="7">
    <location>
        <begin position="176"/>
        <end position="196"/>
    </location>
</feature>
<dbReference type="RefSeq" id="WP_133363683.1">
    <property type="nucleotide sequence ID" value="NZ_CP037940.1"/>
</dbReference>
<feature type="transmembrane region" description="Helical" evidence="7">
    <location>
        <begin position="281"/>
        <end position="300"/>
    </location>
</feature>
<dbReference type="GO" id="GO:0016413">
    <property type="term" value="F:O-acetyltransferase activity"/>
    <property type="evidence" value="ECO:0007669"/>
    <property type="project" value="TreeGrafter"/>
</dbReference>
<comment type="subcellular location">
    <subcellularLocation>
        <location evidence="1">Cell membrane</location>
        <topology evidence="1">Multi-pass membrane protein</topology>
    </subcellularLocation>
</comment>
<dbReference type="Proteomes" id="UP000292886">
    <property type="component" value="Chromosome"/>
</dbReference>
<feature type="transmembrane region" description="Helical" evidence="7">
    <location>
        <begin position="208"/>
        <end position="229"/>
    </location>
</feature>
<evidence type="ECO:0000256" key="5">
    <source>
        <dbReference type="ARBA" id="ARBA00022989"/>
    </source>
</evidence>
<feature type="transmembrane region" description="Helical" evidence="7">
    <location>
        <begin position="50"/>
        <end position="71"/>
    </location>
</feature>
<feature type="transmembrane region" description="Helical" evidence="7">
    <location>
        <begin position="122"/>
        <end position="141"/>
    </location>
</feature>
<keyword evidence="9" id="KW-0808">Transferase</keyword>
<evidence type="ECO:0000256" key="1">
    <source>
        <dbReference type="ARBA" id="ARBA00004651"/>
    </source>
</evidence>
<feature type="transmembrane region" description="Helical" evidence="7">
    <location>
        <begin position="320"/>
        <end position="346"/>
    </location>
</feature>
<dbReference type="InterPro" id="IPR002656">
    <property type="entry name" value="Acyl_transf_3_dom"/>
</dbReference>
<evidence type="ECO:0000259" key="8">
    <source>
        <dbReference type="Pfam" id="PF01757"/>
    </source>
</evidence>
<gene>
    <name evidence="9" type="ORF">EQG49_09025</name>
</gene>
<dbReference type="GO" id="GO:0005886">
    <property type="term" value="C:plasma membrane"/>
    <property type="evidence" value="ECO:0007669"/>
    <property type="project" value="UniProtKB-SubCell"/>
</dbReference>
<dbReference type="OrthoDB" id="9816377at2"/>
<dbReference type="AlphaFoldDB" id="A0A4P6YV37"/>
<evidence type="ECO:0000256" key="6">
    <source>
        <dbReference type="ARBA" id="ARBA00023136"/>
    </source>
</evidence>
<dbReference type="EMBL" id="CP037940">
    <property type="protein sequence ID" value="QBO36606.1"/>
    <property type="molecule type" value="Genomic_DNA"/>
</dbReference>
<keyword evidence="9" id="KW-0012">Acyltransferase</keyword>
<dbReference type="PANTHER" id="PTHR40074">
    <property type="entry name" value="O-ACETYLTRANSFERASE WECH"/>
    <property type="match status" value="1"/>
</dbReference>
<dbReference type="KEGG" id="wei:EQG49_09025"/>
<keyword evidence="3" id="KW-1003">Cell membrane</keyword>
<keyword evidence="4 7" id="KW-0812">Transmembrane</keyword>
<dbReference type="GO" id="GO:0009246">
    <property type="term" value="P:enterobacterial common antigen biosynthetic process"/>
    <property type="evidence" value="ECO:0007669"/>
    <property type="project" value="TreeGrafter"/>
</dbReference>
<feature type="domain" description="Acyltransferase 3" evidence="8">
    <location>
        <begin position="12"/>
        <end position="334"/>
    </location>
</feature>
<feature type="transmembrane region" description="Helical" evidence="7">
    <location>
        <begin position="153"/>
        <end position="170"/>
    </location>
</feature>
<feature type="transmembrane region" description="Helical" evidence="7">
    <location>
        <begin position="256"/>
        <end position="274"/>
    </location>
</feature>
<evidence type="ECO:0000256" key="7">
    <source>
        <dbReference type="SAM" id="Phobius"/>
    </source>
</evidence>
<proteinExistence type="inferred from homology"/>
<keyword evidence="10" id="KW-1185">Reference proteome</keyword>
<comment type="similarity">
    <text evidence="2">Belongs to the acyltransferase 3 family.</text>
</comment>
<sequence length="377" mass="43246">MEKVVKKVRQSNVELLRIFAIIIIIINHMALHTPWHVVRSVNNARLVTQWLGTGGRLGVNIFILISGYFLIKSTFKWRSLSKLWVQVWLYAVGIFFIFHHFTQLGQTISLNQLRISFLPIMFNQWWFITAYMIMYLFVPFMNKFAKALTQKEYRNFLLLFLVVGSAWPTIAPKISIYSDVIWMMFVYMIGGYIRLYPDFIKNLKTKTLLGLWAGVAALMLGSIQFMNWFNSLDANKFISMVRAIGISNTRFANAPMNPLSLILAVIIFAVFLRLPIPGNKLINGLAANVFGIYLLQSSSIGHKWLWDLVDAQRFTSGWKILIYSIGVGLVIFAVGSVIVALTNLITNPIEKLTFGKLDTYLKKRKVKSQLNQVEETK</sequence>
<protein>
    <submittedName>
        <fullName evidence="9">Acyltransferase</fullName>
    </submittedName>
</protein>
<organism evidence="9 10">
    <name type="scientific">Periweissella cryptocerci</name>
    <dbReference type="NCBI Taxonomy" id="2506420"/>
    <lineage>
        <taxon>Bacteria</taxon>
        <taxon>Bacillati</taxon>
        <taxon>Bacillota</taxon>
        <taxon>Bacilli</taxon>
        <taxon>Lactobacillales</taxon>
        <taxon>Lactobacillaceae</taxon>
        <taxon>Periweissella</taxon>
    </lineage>
</organism>
<name>A0A4P6YV37_9LACO</name>
<evidence type="ECO:0000313" key="9">
    <source>
        <dbReference type="EMBL" id="QBO36606.1"/>
    </source>
</evidence>
<evidence type="ECO:0000256" key="4">
    <source>
        <dbReference type="ARBA" id="ARBA00022692"/>
    </source>
</evidence>